<dbReference type="Pfam" id="PF13148">
    <property type="entry name" value="DUF3987"/>
    <property type="match status" value="1"/>
</dbReference>
<dbReference type="Proteomes" id="UP000297065">
    <property type="component" value="Chromosome"/>
</dbReference>
<dbReference type="RefSeq" id="WP_136398960.1">
    <property type="nucleotide sequence ID" value="NZ_CP036295.1"/>
</dbReference>
<evidence type="ECO:0000313" key="2">
    <source>
        <dbReference type="Proteomes" id="UP000297065"/>
    </source>
</evidence>
<dbReference type="AlphaFoldDB" id="A0A4P7UJL5"/>
<reference evidence="1 2" key="1">
    <citation type="submission" date="2019-02" db="EMBL/GenBank/DDBJ databases">
        <title>Complete Genome Sequence of Desulfovibrio desulfuricans IC1, a Sulfonate Utilizing Anaerobe.</title>
        <authorList>
            <person name="Day L.A."/>
            <person name="De Leon K.B."/>
            <person name="Wall J.D."/>
        </authorList>
    </citation>
    <scope>NUCLEOTIDE SEQUENCE [LARGE SCALE GENOMIC DNA]</scope>
    <source>
        <strain evidence="1 2">IC1</strain>
    </source>
</reference>
<dbReference type="EMBL" id="CP036295">
    <property type="protein sequence ID" value="QCC84731.1"/>
    <property type="molecule type" value="Genomic_DNA"/>
</dbReference>
<sequence>MSSAIDQDVELIREAVNESLKFEKKLLQDVEESIHPPVQLLVDKATQFKIAVTMQAQGECQGSITAEGSMIKSNLISSSDAVNLFLRGHTQEPFVYENARQPIYLAHPALPMVNLVQPTIASTFYCNENLNEVGVTARFVPFFHGGSL</sequence>
<name>A0A4P7UJL5_DESDE</name>
<dbReference type="OrthoDB" id="186937at2"/>
<dbReference type="InterPro" id="IPR025048">
    <property type="entry name" value="DUF3987"/>
</dbReference>
<gene>
    <name evidence="1" type="ORF">DDIC_02320</name>
</gene>
<organism evidence="1 2">
    <name type="scientific">Desulfovibrio desulfuricans</name>
    <dbReference type="NCBI Taxonomy" id="876"/>
    <lineage>
        <taxon>Bacteria</taxon>
        <taxon>Pseudomonadati</taxon>
        <taxon>Thermodesulfobacteriota</taxon>
        <taxon>Desulfovibrionia</taxon>
        <taxon>Desulfovibrionales</taxon>
        <taxon>Desulfovibrionaceae</taxon>
        <taxon>Desulfovibrio</taxon>
    </lineage>
</organism>
<proteinExistence type="predicted"/>
<accession>A0A4P7UJL5</accession>
<evidence type="ECO:0000313" key="1">
    <source>
        <dbReference type="EMBL" id="QCC84731.1"/>
    </source>
</evidence>
<protein>
    <submittedName>
        <fullName evidence="1">DUF3987 domain-containing protein</fullName>
    </submittedName>
</protein>